<dbReference type="Proteomes" id="UP001201163">
    <property type="component" value="Unassembled WGS sequence"/>
</dbReference>
<feature type="region of interest" description="Disordered" evidence="1">
    <location>
        <begin position="36"/>
        <end position="120"/>
    </location>
</feature>
<comment type="caution">
    <text evidence="2">The sequence shown here is derived from an EMBL/GenBank/DDBJ whole genome shotgun (WGS) entry which is preliminary data.</text>
</comment>
<evidence type="ECO:0000313" key="2">
    <source>
        <dbReference type="EMBL" id="KAH8993537.1"/>
    </source>
</evidence>
<feature type="compositionally biased region" description="Basic residues" evidence="1">
    <location>
        <begin position="93"/>
        <end position="107"/>
    </location>
</feature>
<keyword evidence="3" id="KW-1185">Reference proteome</keyword>
<sequence>MPSDASFVEAHTTWTITPCSGPTRTKLRARAAASSAASTAAVDITFAPPTPTPSAKGKAPAPAHPVEDLVPTQRDDPTTTAGKDAEGTFTTVSHKRPNRKSAAKKRAQASNSRLPAPNTTAPAQLNVKLMSSVPARPAYKGKRFPEPPTWKEVPIIGWSHVATPTETADATRALCGHEPTAEDLKLLHIEWDGHPSDEEATAIQTIYFRYVVQYGFPLMTDATKFRLTKGLGPAEAQATLKCFEEDWVLVLA</sequence>
<gene>
    <name evidence="2" type="ORF">EDB92DRAFT_2102992</name>
</gene>
<evidence type="ECO:0000313" key="3">
    <source>
        <dbReference type="Proteomes" id="UP001201163"/>
    </source>
</evidence>
<accession>A0AAD4LNI0</accession>
<proteinExistence type="predicted"/>
<name>A0AAD4LNI0_9AGAM</name>
<protein>
    <submittedName>
        <fullName evidence="2">Uncharacterized protein</fullName>
    </submittedName>
</protein>
<dbReference type="AlphaFoldDB" id="A0AAD4LNI0"/>
<organism evidence="2 3">
    <name type="scientific">Lactarius akahatsu</name>
    <dbReference type="NCBI Taxonomy" id="416441"/>
    <lineage>
        <taxon>Eukaryota</taxon>
        <taxon>Fungi</taxon>
        <taxon>Dikarya</taxon>
        <taxon>Basidiomycota</taxon>
        <taxon>Agaricomycotina</taxon>
        <taxon>Agaricomycetes</taxon>
        <taxon>Russulales</taxon>
        <taxon>Russulaceae</taxon>
        <taxon>Lactarius</taxon>
    </lineage>
</organism>
<reference evidence="2" key="1">
    <citation type="submission" date="2022-01" db="EMBL/GenBank/DDBJ databases">
        <title>Comparative genomics reveals a dynamic genome evolution in the ectomycorrhizal milk-cap (Lactarius) mushrooms.</title>
        <authorList>
            <consortium name="DOE Joint Genome Institute"/>
            <person name="Lebreton A."/>
            <person name="Tang N."/>
            <person name="Kuo A."/>
            <person name="LaButti K."/>
            <person name="Drula E."/>
            <person name="Barry K."/>
            <person name="Clum A."/>
            <person name="Lipzen A."/>
            <person name="Mousain D."/>
            <person name="Ng V."/>
            <person name="Wang R."/>
            <person name="Wang X."/>
            <person name="Dai Y."/>
            <person name="Henrissat B."/>
            <person name="Grigoriev I.V."/>
            <person name="Guerin-Laguette A."/>
            <person name="Yu F."/>
            <person name="Martin F.M."/>
        </authorList>
    </citation>
    <scope>NUCLEOTIDE SEQUENCE</scope>
    <source>
        <strain evidence="2">QP</strain>
    </source>
</reference>
<dbReference type="EMBL" id="JAKELL010000018">
    <property type="protein sequence ID" value="KAH8993537.1"/>
    <property type="molecule type" value="Genomic_DNA"/>
</dbReference>
<evidence type="ECO:0000256" key="1">
    <source>
        <dbReference type="SAM" id="MobiDB-lite"/>
    </source>
</evidence>